<feature type="signal peptide" evidence="1">
    <location>
        <begin position="1"/>
        <end position="19"/>
    </location>
</feature>
<evidence type="ECO:0000313" key="2">
    <source>
        <dbReference type="EMBL" id="CUH63470.1"/>
    </source>
</evidence>
<dbReference type="OrthoDB" id="19542at2"/>
<dbReference type="Pfam" id="PF06082">
    <property type="entry name" value="YjbH"/>
    <property type="match status" value="1"/>
</dbReference>
<feature type="chain" id="PRO_5009792355" description="Bacterial lipoprotein (DUF940)" evidence="1">
    <location>
        <begin position="20"/>
        <end position="707"/>
    </location>
</feature>
<evidence type="ECO:0000313" key="3">
    <source>
        <dbReference type="EMBL" id="CUH71916.1"/>
    </source>
</evidence>
<proteinExistence type="predicted"/>
<gene>
    <name evidence="2" type="ORF">TL5118_00483</name>
    <name evidence="3" type="ORF">TL5120_01709</name>
</gene>
<evidence type="ECO:0008006" key="6">
    <source>
        <dbReference type="Google" id="ProtNLM"/>
    </source>
</evidence>
<sequence length="707" mass="77255">MVLLSGVAAVCLWPIQAGAEDPFTAPLAPSHNLYGMPGLIDMPTADMSPDAQLTTTVGHFAGTTRASLSFQILPRLTGSFRYSALAGYVPDNYDLSTYYDRSFDLRYQLVEEGDLRPAIAVGLRDFIGTGLYGGEYIVATKGIGDKLRVTAGLGWGRLGSHGSIGSTGTRPSELLGEGGIPTYDRWFRGDVAPFGGISYQVTERLAVSAEYSSDAYEPERGISPISEYGNTEPALFDRKSSLNFGIDYRFKNGNQLSVYSLYGDTIGAQLTLSTNPRYANTPTGLEKAPAPIIPRQRASLNDLGWSTDDTQINSAKRTLRAALEGDGLAYQNLSLSPREATLQIRNPRYSAEPQAIGRAARQMARVLPASVEVFHIIPTSKGMPLANITIKRSDLEALEHAPAEALLERVAVTDAAGLGLGQEAGLPARSSLSLAPYLTFSVFDPDNPIRIDTGLRLSGSYFVTPGLELSGSVTHKLAGNLDSVTREIPSNLPRVRTDYAEYSRQGDTAIEHLTLSHFGRPGKDLYSRVTAGYLETMYAGISGEVLWKPVDSRLALGAEVNHVKQRDFDQKFGLREYETTTGHLSAYYDFGNGFHGQVDAGRYLAGDIGATFSLDREFSNGWRIGAYATFTDVSAEEYGEGSFDKGIRLTIPMSWALGKPSRRDNTVTLQSLTRDGGARVNVRDRLYQRVRDYHQPELNKEWGRVWR</sequence>
<accession>A0A0P1F6C6</accession>
<evidence type="ECO:0000313" key="5">
    <source>
        <dbReference type="Proteomes" id="UP000051887"/>
    </source>
</evidence>
<dbReference type="Proteomes" id="UP000051887">
    <property type="component" value="Unassembled WGS sequence"/>
</dbReference>
<name>A0A0P1F6C6_9RHOB</name>
<keyword evidence="4" id="KW-1185">Reference proteome</keyword>
<dbReference type="EMBL" id="CYSC01000027">
    <property type="protein sequence ID" value="CUH71916.1"/>
    <property type="molecule type" value="Genomic_DNA"/>
</dbReference>
<organism evidence="3 5">
    <name type="scientific">Thalassovita autumnalis</name>
    <dbReference type="NCBI Taxonomy" id="2072972"/>
    <lineage>
        <taxon>Bacteria</taxon>
        <taxon>Pseudomonadati</taxon>
        <taxon>Pseudomonadota</taxon>
        <taxon>Alphaproteobacteria</taxon>
        <taxon>Rhodobacterales</taxon>
        <taxon>Roseobacteraceae</taxon>
        <taxon>Thalassovita</taxon>
    </lineage>
</organism>
<keyword evidence="1" id="KW-0732">Signal</keyword>
<evidence type="ECO:0000313" key="4">
    <source>
        <dbReference type="Proteomes" id="UP000051086"/>
    </source>
</evidence>
<dbReference type="EMBL" id="CYSB01000005">
    <property type="protein sequence ID" value="CUH63470.1"/>
    <property type="molecule type" value="Genomic_DNA"/>
</dbReference>
<dbReference type="InterPro" id="IPR010344">
    <property type="entry name" value="YbjH"/>
</dbReference>
<evidence type="ECO:0000256" key="1">
    <source>
        <dbReference type="SAM" id="SignalP"/>
    </source>
</evidence>
<protein>
    <recommendedName>
        <fullName evidence="6">Bacterial lipoprotein (DUF940)</fullName>
    </recommendedName>
</protein>
<dbReference type="Proteomes" id="UP000051086">
    <property type="component" value="Unassembled WGS sequence"/>
</dbReference>
<dbReference type="AlphaFoldDB" id="A0A0P1F6C6"/>
<dbReference type="RefSeq" id="WP_082626247.1">
    <property type="nucleotide sequence ID" value="NZ_CYSB01000005.1"/>
</dbReference>
<reference evidence="2 4" key="2">
    <citation type="submission" date="2015-09" db="EMBL/GenBank/DDBJ databases">
        <authorList>
            <person name="Rodrigo-Torres L."/>
            <person name="Arahal D.R."/>
        </authorList>
    </citation>
    <scope>NUCLEOTIDE SEQUENCE [LARGE SCALE GENOMIC DNA]</scope>
    <source>
        <strain evidence="2 4">CECT 5118</strain>
    </source>
</reference>
<reference evidence="3 5" key="1">
    <citation type="submission" date="2015-09" db="EMBL/GenBank/DDBJ databases">
        <authorList>
            <consortium name="Swine Surveillance"/>
        </authorList>
    </citation>
    <scope>NUCLEOTIDE SEQUENCE [LARGE SCALE GENOMIC DNA]</scope>
    <source>
        <strain evidence="3 5">5120</strain>
    </source>
</reference>